<evidence type="ECO:0000259" key="1">
    <source>
        <dbReference type="Pfam" id="PF06527"/>
    </source>
</evidence>
<proteinExistence type="predicted"/>
<name>A0A1M7PZL1_9PSED</name>
<dbReference type="RefSeq" id="WP_073170640.1">
    <property type="nucleotide sequence ID" value="NZ_FRDA01000015.1"/>
</dbReference>
<dbReference type="AlphaFoldDB" id="A0A1M7PZL1"/>
<sequence length="383" mass="43381">MLPIHPQPLQNEIISSWMVRLAFSNGYPLHTFYSGLLGYRKAIWNRDVDRQPPVDLLATLARLTGQATSVLTSMTLAHYEGTIFESLTLAGRTAWILPVGVFHRTRRRAGLQFCPKCLKGDPNPYYRKSWRLALYSMCETHLCVMQERCPECKSNISFHRLGIGRKKSVFQHNLKFCHRCGFDLGCAPTSIPNWPDIRSLSGLKKTVGDLDLSSCPYGPRTTPFSIPFFQGVRVLVGVINGRNGMRLRQILAETIGIEIGQGFSRLNADFEYLPADVRLNLLLTVCWLLEDWPCRFVTACSKANFTRSRLAEEIRALPFWLSGVADEFLDNRIFVPSQRELESAFTYLMYSNQDISPQSLGALLGLSRDAAKASYKLWKSTQT</sequence>
<organism evidence="2 3">
    <name type="scientific">Pseudomonas asturiensis</name>
    <dbReference type="NCBI Taxonomy" id="1190415"/>
    <lineage>
        <taxon>Bacteria</taxon>
        <taxon>Pseudomonadati</taxon>
        <taxon>Pseudomonadota</taxon>
        <taxon>Gammaproteobacteria</taxon>
        <taxon>Pseudomonadales</taxon>
        <taxon>Pseudomonadaceae</taxon>
        <taxon>Pseudomonas</taxon>
    </lineage>
</organism>
<evidence type="ECO:0000313" key="3">
    <source>
        <dbReference type="Proteomes" id="UP000183983"/>
    </source>
</evidence>
<dbReference type="EMBL" id="FRDA01000015">
    <property type="protein sequence ID" value="SHN23210.1"/>
    <property type="molecule type" value="Genomic_DNA"/>
</dbReference>
<dbReference type="InterPro" id="IPR009492">
    <property type="entry name" value="TniQ"/>
</dbReference>
<dbReference type="Pfam" id="PF06527">
    <property type="entry name" value="TniQ"/>
    <property type="match status" value="1"/>
</dbReference>
<evidence type="ECO:0000313" key="2">
    <source>
        <dbReference type="EMBL" id="SHN23210.1"/>
    </source>
</evidence>
<gene>
    <name evidence="2" type="ORF">SAMN05216593_115138</name>
</gene>
<dbReference type="STRING" id="1190415.SAMN05216593_115138"/>
<dbReference type="OrthoDB" id="6917259at2"/>
<protein>
    <submittedName>
        <fullName evidence="2">TniQ protein</fullName>
    </submittedName>
</protein>
<reference evidence="2 3" key="1">
    <citation type="submission" date="2016-11" db="EMBL/GenBank/DDBJ databases">
        <authorList>
            <person name="Jaros S."/>
            <person name="Januszkiewicz K."/>
            <person name="Wedrychowicz H."/>
        </authorList>
    </citation>
    <scope>NUCLEOTIDE SEQUENCE [LARGE SCALE GENOMIC DNA]</scope>
    <source>
        <strain evidence="2 3">LMG 26898</strain>
    </source>
</reference>
<accession>A0A1M7PZL1</accession>
<dbReference type="Proteomes" id="UP000183983">
    <property type="component" value="Unassembled WGS sequence"/>
</dbReference>
<feature type="domain" description="TniQ" evidence="1">
    <location>
        <begin position="3"/>
        <end position="143"/>
    </location>
</feature>